<evidence type="ECO:0000313" key="1">
    <source>
        <dbReference type="EMBL" id="SVD47730.1"/>
    </source>
</evidence>
<organism evidence="1">
    <name type="scientific">marine metagenome</name>
    <dbReference type="NCBI Taxonomy" id="408172"/>
    <lineage>
        <taxon>unclassified sequences</taxon>
        <taxon>metagenomes</taxon>
        <taxon>ecological metagenomes</taxon>
    </lineage>
</organism>
<sequence>MFSDLTNLFDESPETCVLKSLSTSITQKNSNHHDWCCIFNSFTELNFSTIIVQIP</sequence>
<proteinExistence type="predicted"/>
<accession>A0A382VMX7</accession>
<gene>
    <name evidence="1" type="ORF">METZ01_LOCUS400584</name>
</gene>
<protein>
    <submittedName>
        <fullName evidence="1">Uncharacterized protein</fullName>
    </submittedName>
</protein>
<dbReference type="EMBL" id="UINC01153163">
    <property type="protein sequence ID" value="SVD47730.1"/>
    <property type="molecule type" value="Genomic_DNA"/>
</dbReference>
<name>A0A382VMX7_9ZZZZ</name>
<dbReference type="AlphaFoldDB" id="A0A382VMX7"/>
<reference evidence="1" key="1">
    <citation type="submission" date="2018-05" db="EMBL/GenBank/DDBJ databases">
        <authorList>
            <person name="Lanie J.A."/>
            <person name="Ng W.-L."/>
            <person name="Kazmierczak K.M."/>
            <person name="Andrzejewski T.M."/>
            <person name="Davidsen T.M."/>
            <person name="Wayne K.J."/>
            <person name="Tettelin H."/>
            <person name="Glass J.I."/>
            <person name="Rusch D."/>
            <person name="Podicherti R."/>
            <person name="Tsui H.-C.T."/>
            <person name="Winkler M.E."/>
        </authorList>
    </citation>
    <scope>NUCLEOTIDE SEQUENCE</scope>
</reference>